<name>A0A8E0FQL2_ECOLX</name>
<evidence type="ECO:0000313" key="3">
    <source>
        <dbReference type="EMBL" id="EIG94603.1"/>
    </source>
</evidence>
<protein>
    <recommendedName>
        <fullName evidence="2">DUF6645 domain-containing protein</fullName>
    </recommendedName>
</protein>
<dbReference type="AlphaFoldDB" id="A0A8E0FQL2"/>
<feature type="domain" description="DUF6645" evidence="2">
    <location>
        <begin position="161"/>
        <end position="279"/>
    </location>
</feature>
<dbReference type="Proteomes" id="UP000004454">
    <property type="component" value="Unassembled WGS sequence"/>
</dbReference>
<comment type="caution">
    <text evidence="3">The sequence shown here is derived from an EMBL/GenBank/DDBJ whole genome shotgun (WGS) entry which is preliminary data.</text>
</comment>
<dbReference type="InterPro" id="IPR046587">
    <property type="entry name" value="DUF6645"/>
</dbReference>
<dbReference type="Pfam" id="PF20350">
    <property type="entry name" value="DUF6645"/>
    <property type="match status" value="1"/>
</dbReference>
<reference evidence="3 4" key="1">
    <citation type="submission" date="2011-12" db="EMBL/GenBank/DDBJ databases">
        <authorList>
            <person name="Brinkac L."/>
            <person name="Radune D."/>
            <person name="Sanka R."/>
            <person name="Selengut J."/>
            <person name="DebRoy C."/>
            <person name="Feng P."/>
            <person name="Fratamico P.M."/>
            <person name="Kapur V."/>
            <person name="Kariyawasam S."/>
            <person name="Losada L."/>
            <person name="Nierman W.C."/>
            <person name="Nelson K."/>
        </authorList>
    </citation>
    <scope>NUCLEOTIDE SEQUENCE [LARGE SCALE GENOMIC DNA]</scope>
    <source>
        <strain evidence="3 4">97.0246</strain>
    </source>
</reference>
<feature type="region of interest" description="Disordered" evidence="1">
    <location>
        <begin position="1"/>
        <end position="24"/>
    </location>
</feature>
<evidence type="ECO:0000256" key="1">
    <source>
        <dbReference type="SAM" id="MobiDB-lite"/>
    </source>
</evidence>
<evidence type="ECO:0000259" key="2">
    <source>
        <dbReference type="Pfam" id="PF20350"/>
    </source>
</evidence>
<gene>
    <name evidence="3" type="ORF">EC970246_4565</name>
</gene>
<dbReference type="EMBL" id="AEZJ02000009">
    <property type="protein sequence ID" value="EIG94603.1"/>
    <property type="molecule type" value="Genomic_DNA"/>
</dbReference>
<organism evidence="3 4">
    <name type="scientific">Escherichia coli 97.0246</name>
    <dbReference type="NCBI Taxonomy" id="869670"/>
    <lineage>
        <taxon>Bacteria</taxon>
        <taxon>Pseudomonadati</taxon>
        <taxon>Pseudomonadota</taxon>
        <taxon>Gammaproteobacteria</taxon>
        <taxon>Enterobacterales</taxon>
        <taxon>Enterobacteriaceae</taxon>
        <taxon>Escherichia</taxon>
    </lineage>
</organism>
<accession>A0A8E0FQL2</accession>
<sequence length="317" mass="33196">MTDENGVNVPTNKPEEDPDIPGIGYYGSKWRDSSATWTSQDRASHFSAWARRGIISDRLATAILRHAGGVALNAGASSTVSEVRPSSPSGAEATGVTTLLSYLASESEGSLKVQGWSASGGRAEVVSDAEGTGGKAVKLTKEAGKSSWVLEYAAGNGAALLQKGGQIRCRFKVSGALAANQYVMAFYWPVSSLPQGVALTGDGGNNLLAAFYIQTDAKDLNVMYHNAKVATNNLKLGSFGAFDNEWHALAFRFAGNNSLQVTPVIDGQDGTPFTLTQSPVSAFAADKLHVTDITRGATYPVLIDSIAVEVNSTDTAA</sequence>
<proteinExistence type="predicted"/>
<evidence type="ECO:0000313" key="4">
    <source>
        <dbReference type="Proteomes" id="UP000004454"/>
    </source>
</evidence>